<gene>
    <name evidence="5" type="ORF">0_8771_01</name>
</gene>
<name>H9W1I4_PINTA</name>
<dbReference type="SUPFAM" id="SSF57667">
    <property type="entry name" value="beta-beta-alpha zinc fingers"/>
    <property type="match status" value="1"/>
</dbReference>
<evidence type="ECO:0000313" key="5">
    <source>
        <dbReference type="EMBL" id="AFG55877.1"/>
    </source>
</evidence>
<dbReference type="AlphaFoldDB" id="H9W1I4"/>
<feature type="non-terminal residue" evidence="5">
    <location>
        <position position="133"/>
    </location>
</feature>
<dbReference type="Pfam" id="PF13912">
    <property type="entry name" value="zf-C2H2_6"/>
    <property type="match status" value="1"/>
</dbReference>
<dbReference type="PANTHER" id="PTHR47068:SF1">
    <property type="entry name" value="OS02G0659100 PROTEIN"/>
    <property type="match status" value="1"/>
</dbReference>
<proteinExistence type="predicted"/>
<evidence type="ECO:0000256" key="2">
    <source>
        <dbReference type="SAM" id="MobiDB-lite"/>
    </source>
</evidence>
<dbReference type="InterPro" id="IPR013087">
    <property type="entry name" value="Znf_C2H2_type"/>
</dbReference>
<dbReference type="GO" id="GO:0008270">
    <property type="term" value="F:zinc ion binding"/>
    <property type="evidence" value="ECO:0007669"/>
    <property type="project" value="UniProtKB-KW"/>
</dbReference>
<feature type="region of interest" description="Disordered" evidence="2">
    <location>
        <begin position="63"/>
        <end position="97"/>
    </location>
</feature>
<accession>H9W1I4</accession>
<evidence type="ECO:0000259" key="3">
    <source>
        <dbReference type="PROSITE" id="PS50157"/>
    </source>
</evidence>
<organism evidence="5">
    <name type="scientific">Pinus taeda</name>
    <name type="common">Loblolly pine</name>
    <dbReference type="NCBI Taxonomy" id="3352"/>
    <lineage>
        <taxon>Eukaryota</taxon>
        <taxon>Viridiplantae</taxon>
        <taxon>Streptophyta</taxon>
        <taxon>Embryophyta</taxon>
        <taxon>Tracheophyta</taxon>
        <taxon>Spermatophyta</taxon>
        <taxon>Pinopsida</taxon>
        <taxon>Pinidae</taxon>
        <taxon>Conifers I</taxon>
        <taxon>Pinales</taxon>
        <taxon>Pinaceae</taxon>
        <taxon>Pinus</taxon>
        <taxon>Pinus subgen. Pinus</taxon>
    </lineage>
</organism>
<keyword evidence="1" id="KW-0479">Metal-binding</keyword>
<evidence type="ECO:0000313" key="4">
    <source>
        <dbReference type="EMBL" id="AFG55876.1"/>
    </source>
</evidence>
<evidence type="ECO:0000256" key="1">
    <source>
        <dbReference type="PROSITE-ProRule" id="PRU00042"/>
    </source>
</evidence>
<feature type="region of interest" description="Disordered" evidence="2">
    <location>
        <begin position="1"/>
        <end position="32"/>
    </location>
</feature>
<feature type="non-terminal residue" evidence="5">
    <location>
        <position position="1"/>
    </location>
</feature>
<reference evidence="5" key="1">
    <citation type="submission" date="2008-08" db="EMBL/GenBank/DDBJ databases">
        <title>Nucleotide Diversity and Divergence in the Loblolly Pine Gene Space.</title>
        <authorList>
            <person name="Neale D.B."/>
            <person name="Wegrzyn J.L."/>
            <person name="Lee J.M."/>
            <person name="Eckert A.J."/>
            <person name="Liechty J.D."/>
            <person name="Stevens K.A."/>
            <person name="Langley C.H."/>
        </authorList>
    </citation>
    <scope>NUCLEOTIDE SEQUENCE</scope>
    <source>
        <strain evidence="4">6677</strain>
        <strain evidence="5">6681</strain>
        <tissue evidence="5">Megagametophyte</tissue>
    </source>
</reference>
<protein>
    <recommendedName>
        <fullName evidence="3">C2H2-type domain-containing protein</fullName>
    </recommendedName>
</protein>
<dbReference type="EMBL" id="FJ083430">
    <property type="protein sequence ID" value="AFG55876.1"/>
    <property type="molecule type" value="Genomic_DNA"/>
</dbReference>
<dbReference type="EMBL" id="FJ083427">
    <property type="protein sequence ID" value="AFG55877.1"/>
    <property type="molecule type" value="Genomic_DNA"/>
</dbReference>
<feature type="compositionally biased region" description="Low complexity" evidence="2">
    <location>
        <begin position="68"/>
        <end position="79"/>
    </location>
</feature>
<dbReference type="PROSITE" id="PS50157">
    <property type="entry name" value="ZINC_FINGER_C2H2_2"/>
    <property type="match status" value="1"/>
</dbReference>
<keyword evidence="1" id="KW-0862">Zinc</keyword>
<dbReference type="PROSITE" id="PS00028">
    <property type="entry name" value="ZINC_FINGER_C2H2_1"/>
    <property type="match status" value="1"/>
</dbReference>
<sequence>NSFHKPSPLKEILSREETDETLATATGIPNKKNNSIKVHECSICHKVFATGQALGGHKRCHWATPGGNSDTTSTISSNTKEPPLLPQTSGGRGIGGELLDLNLPASTDAEEDYNCKFANDAVGFSHMASAATD</sequence>
<feature type="domain" description="C2H2-type" evidence="3">
    <location>
        <begin position="39"/>
        <end position="61"/>
    </location>
</feature>
<keyword evidence="1" id="KW-0863">Zinc-finger</keyword>
<dbReference type="InterPro" id="IPR036236">
    <property type="entry name" value="Znf_C2H2_sf"/>
</dbReference>
<dbReference type="PANTHER" id="PTHR47068">
    <property type="entry name" value="OS02G0659100 PROTEIN"/>
    <property type="match status" value="1"/>
</dbReference>